<organism evidence="1 2">
    <name type="scientific">Nannochloropsis gaditana</name>
    <dbReference type="NCBI Taxonomy" id="72520"/>
    <lineage>
        <taxon>Eukaryota</taxon>
        <taxon>Sar</taxon>
        <taxon>Stramenopiles</taxon>
        <taxon>Ochrophyta</taxon>
        <taxon>Eustigmatophyceae</taxon>
        <taxon>Eustigmatales</taxon>
        <taxon>Monodopsidaceae</taxon>
        <taxon>Nannochloropsis</taxon>
    </lineage>
</organism>
<proteinExistence type="predicted"/>
<evidence type="ECO:0000313" key="1">
    <source>
        <dbReference type="EMBL" id="EWM29186.1"/>
    </source>
</evidence>
<name>W7U8P4_9STRA</name>
<comment type="caution">
    <text evidence="1">The sequence shown here is derived from an EMBL/GenBank/DDBJ whole genome shotgun (WGS) entry which is preliminary data.</text>
</comment>
<reference evidence="1 2" key="1">
    <citation type="journal article" date="2014" name="Mol. Plant">
        <title>Chromosome Scale Genome Assembly and Transcriptome Profiling of Nannochloropsis gaditana in Nitrogen Depletion.</title>
        <authorList>
            <person name="Corteggiani Carpinelli E."/>
            <person name="Telatin A."/>
            <person name="Vitulo N."/>
            <person name="Forcato C."/>
            <person name="D'Angelo M."/>
            <person name="Schiavon R."/>
            <person name="Vezzi A."/>
            <person name="Giacometti G.M."/>
            <person name="Morosinotto T."/>
            <person name="Valle G."/>
        </authorList>
    </citation>
    <scope>NUCLEOTIDE SEQUENCE [LARGE SCALE GENOMIC DNA]</scope>
    <source>
        <strain evidence="1 2">B-31</strain>
    </source>
</reference>
<evidence type="ECO:0000313" key="2">
    <source>
        <dbReference type="Proteomes" id="UP000019335"/>
    </source>
</evidence>
<keyword evidence="2" id="KW-1185">Reference proteome</keyword>
<gene>
    <name evidence="1" type="ORF">Naga_100007g81</name>
</gene>
<protein>
    <submittedName>
        <fullName evidence="1">Uncharacterized protein</fullName>
    </submittedName>
</protein>
<accession>W7U8P4</accession>
<sequence>MPEVQGHGGRVLRRGGRLIFFVLTHIRQHNMRFRWSPFSRGLSTSDFSWSLTCGFVTLLSSRAASLINKGQPYSLLQLFILHVFMRIFRAKRHSFNVEVAGEVFRI</sequence>
<dbReference type="Proteomes" id="UP000019335">
    <property type="component" value="Chromosome 3"/>
</dbReference>
<dbReference type="AlphaFoldDB" id="W7U8P4"/>
<dbReference type="EMBL" id="AZIL01000177">
    <property type="protein sequence ID" value="EWM29186.1"/>
    <property type="molecule type" value="Genomic_DNA"/>
</dbReference>